<evidence type="ECO:0000313" key="12">
    <source>
        <dbReference type="EMBL" id="KAH3835926.1"/>
    </source>
</evidence>
<sequence>MAGMEFEYDEEGSTFYYFLLSFWALLIIPATYYLWPRAESEDEKERNRRLCHCPPCETKRQTVKVKTSWIKTRRKAIQVALIIGWVIFFLLAYKVSTIQMEYTEYDPFQILQIDRGASQREIKKAYRKLSLEYHPDKATGDSKMFMKVAKAYAALTDEESRKNWEEYGNPDGPGVTTFGIALPKWIVDDKNSIWVLMVYIGIFMVIMPACVGVWWYRSIKFSKDQVLLNTTRLYLYFFSKNPHMILKKVIMVLGASFEFDRNNNSEIVERPSDNEEVPMLMKQLPNLDEKNKERPLCFGYSVKARALLHAHFARYEVPPQSLKIDQMYVLKKCPALVNEMINILSQLVASAMARQRPNELPRLDTVENCMKVSQMITQALESKASPLQQLPHIRPDMMRHFVTKRRNVQRIRDLVAMDEEERRALLRNLNDAEYQDVMNVCATMPNVEMIVQSEVKDDEDKSITAGSIVTVTVSLKRRNMMDGFDIEKLTGEMEDTNMRDEEQEAVEEKEPDEEGKPVDEASPEQKPKTWQKHQHGKGKKKAKGKKPKQAYQWKQQPVQNVGAKSEHEGAEKQAEHEEGDEEEDGEGGSGTESEQEEAAAASKKQPTKSAAPKRARKDTEHEEDDWEKFQEEAKKENTLETKKKESHPVHCPYFPDEKQEGWWLYVADRKNHMLVSAPVQILTLKKEEEMTLKFSAPPKVGIYTYSVVLRSDSYFDFDQHHNFKLDVKEAKKVEDHPQWDISDTEDEAEAEKGNASNDSDYSTDNDDDDEEEEYDD</sequence>
<reference evidence="12" key="1">
    <citation type="journal article" date="2019" name="bioRxiv">
        <title>The Genome of the Zebra Mussel, Dreissena polymorpha: A Resource for Invasive Species Research.</title>
        <authorList>
            <person name="McCartney M.A."/>
            <person name="Auch B."/>
            <person name="Kono T."/>
            <person name="Mallez S."/>
            <person name="Zhang Y."/>
            <person name="Obille A."/>
            <person name="Becker A."/>
            <person name="Abrahante J.E."/>
            <person name="Garbe J."/>
            <person name="Badalamenti J.P."/>
            <person name="Herman A."/>
            <person name="Mangelson H."/>
            <person name="Liachko I."/>
            <person name="Sullivan S."/>
            <person name="Sone E.D."/>
            <person name="Koren S."/>
            <person name="Silverstein K.A.T."/>
            <person name="Beckman K.B."/>
            <person name="Gohl D.M."/>
        </authorList>
    </citation>
    <scope>NUCLEOTIDE SEQUENCE</scope>
    <source>
        <strain evidence="12">Duluth1</strain>
        <tissue evidence="12">Whole animal</tissue>
    </source>
</reference>
<feature type="compositionally biased region" description="Acidic residues" evidence="9">
    <location>
        <begin position="501"/>
        <end position="513"/>
    </location>
</feature>
<dbReference type="SMART" id="SM00271">
    <property type="entry name" value="DnaJ"/>
    <property type="match status" value="1"/>
</dbReference>
<dbReference type="SUPFAM" id="SSF158702">
    <property type="entry name" value="Sec63 N-terminal domain-like"/>
    <property type="match status" value="1"/>
</dbReference>
<dbReference type="PROSITE" id="PS50076">
    <property type="entry name" value="DNAJ_2"/>
    <property type="match status" value="1"/>
</dbReference>
<dbReference type="SUPFAM" id="SSF81296">
    <property type="entry name" value="E set domains"/>
    <property type="match status" value="1"/>
</dbReference>
<dbReference type="InterPro" id="IPR004179">
    <property type="entry name" value="Sec63-dom"/>
</dbReference>
<evidence type="ECO:0000256" key="2">
    <source>
        <dbReference type="ARBA" id="ARBA00022448"/>
    </source>
</evidence>
<dbReference type="SUPFAM" id="SSF46565">
    <property type="entry name" value="Chaperone J-domain"/>
    <property type="match status" value="1"/>
</dbReference>
<feature type="domain" description="J" evidence="11">
    <location>
        <begin position="106"/>
        <end position="168"/>
    </location>
</feature>
<dbReference type="Pfam" id="PF00226">
    <property type="entry name" value="DnaJ"/>
    <property type="match status" value="1"/>
</dbReference>
<dbReference type="CDD" id="cd06257">
    <property type="entry name" value="DnaJ"/>
    <property type="match status" value="1"/>
</dbReference>
<evidence type="ECO:0000259" key="11">
    <source>
        <dbReference type="PROSITE" id="PS50076"/>
    </source>
</evidence>
<evidence type="ECO:0000256" key="6">
    <source>
        <dbReference type="ARBA" id="ARBA00022989"/>
    </source>
</evidence>
<feature type="compositionally biased region" description="Basic and acidic residues" evidence="9">
    <location>
        <begin position="627"/>
        <end position="648"/>
    </location>
</feature>
<comment type="subcellular location">
    <subcellularLocation>
        <location evidence="1">Endoplasmic reticulum membrane</location>
        <topology evidence="1">Multi-pass membrane protein</topology>
    </subcellularLocation>
</comment>
<dbReference type="Gene3D" id="1.10.287.110">
    <property type="entry name" value="DnaJ domain"/>
    <property type="match status" value="1"/>
</dbReference>
<evidence type="ECO:0000256" key="8">
    <source>
        <dbReference type="ARBA" id="ARBA00023186"/>
    </source>
</evidence>
<keyword evidence="6 10" id="KW-1133">Transmembrane helix</keyword>
<accession>A0A9D4KAA9</accession>
<dbReference type="Proteomes" id="UP000828390">
    <property type="component" value="Unassembled WGS sequence"/>
</dbReference>
<evidence type="ECO:0000313" key="13">
    <source>
        <dbReference type="Proteomes" id="UP000828390"/>
    </source>
</evidence>
<dbReference type="GO" id="GO:0031207">
    <property type="term" value="C:Sec62/Sec63 complex"/>
    <property type="evidence" value="ECO:0007669"/>
    <property type="project" value="TreeGrafter"/>
</dbReference>
<dbReference type="Pfam" id="PF02889">
    <property type="entry name" value="Sec63"/>
    <property type="match status" value="2"/>
</dbReference>
<evidence type="ECO:0000256" key="4">
    <source>
        <dbReference type="ARBA" id="ARBA00022824"/>
    </source>
</evidence>
<keyword evidence="4" id="KW-0256">Endoplasmic reticulum</keyword>
<dbReference type="InterPro" id="IPR036869">
    <property type="entry name" value="J_dom_sf"/>
</dbReference>
<reference evidence="12" key="2">
    <citation type="submission" date="2020-11" db="EMBL/GenBank/DDBJ databases">
        <authorList>
            <person name="McCartney M.A."/>
            <person name="Auch B."/>
            <person name="Kono T."/>
            <person name="Mallez S."/>
            <person name="Becker A."/>
            <person name="Gohl D.M."/>
            <person name="Silverstein K.A.T."/>
            <person name="Koren S."/>
            <person name="Bechman K.B."/>
            <person name="Herman A."/>
            <person name="Abrahante J.E."/>
            <person name="Garbe J."/>
        </authorList>
    </citation>
    <scope>NUCLEOTIDE SEQUENCE</scope>
    <source>
        <strain evidence="12">Duluth1</strain>
        <tissue evidence="12">Whole animal</tissue>
    </source>
</reference>
<keyword evidence="7 10" id="KW-0472">Membrane</keyword>
<feature type="transmembrane region" description="Helical" evidence="10">
    <location>
        <begin position="76"/>
        <end position="93"/>
    </location>
</feature>
<dbReference type="InterPro" id="IPR035892">
    <property type="entry name" value="C2_domain_sf"/>
</dbReference>
<feature type="compositionally biased region" description="Acidic residues" evidence="9">
    <location>
        <begin position="577"/>
        <end position="586"/>
    </location>
</feature>
<feature type="compositionally biased region" description="Basic and acidic residues" evidence="9">
    <location>
        <begin position="514"/>
        <end position="527"/>
    </location>
</feature>
<evidence type="ECO:0000256" key="9">
    <source>
        <dbReference type="SAM" id="MobiDB-lite"/>
    </source>
</evidence>
<dbReference type="FunFam" id="1.10.287.110:FF:000063">
    <property type="entry name" value="Translocation protein SEC63"/>
    <property type="match status" value="1"/>
</dbReference>
<feature type="region of interest" description="Disordered" evidence="9">
    <location>
        <begin position="486"/>
        <end position="653"/>
    </location>
</feature>
<dbReference type="EMBL" id="JAIWYP010000004">
    <property type="protein sequence ID" value="KAH3835926.1"/>
    <property type="molecule type" value="Genomic_DNA"/>
</dbReference>
<dbReference type="PANTHER" id="PTHR24075:SF0">
    <property type="entry name" value="TRANSLOCATION PROTEIN SEC63 HOMOLOG"/>
    <property type="match status" value="1"/>
</dbReference>
<feature type="compositionally biased region" description="Basic and acidic residues" evidence="9">
    <location>
        <begin position="564"/>
        <end position="576"/>
    </location>
</feature>
<dbReference type="InterPro" id="IPR001623">
    <property type="entry name" value="DnaJ_domain"/>
</dbReference>
<evidence type="ECO:0000256" key="1">
    <source>
        <dbReference type="ARBA" id="ARBA00004477"/>
    </source>
</evidence>
<feature type="region of interest" description="Disordered" evidence="9">
    <location>
        <begin position="733"/>
        <end position="776"/>
    </location>
</feature>
<dbReference type="GO" id="GO:0008320">
    <property type="term" value="F:protein transmembrane transporter activity"/>
    <property type="evidence" value="ECO:0007669"/>
    <property type="project" value="TreeGrafter"/>
</dbReference>
<feature type="transmembrane region" description="Helical" evidence="10">
    <location>
        <begin position="15"/>
        <end position="35"/>
    </location>
</feature>
<evidence type="ECO:0000256" key="7">
    <source>
        <dbReference type="ARBA" id="ARBA00023136"/>
    </source>
</evidence>
<dbReference type="PANTHER" id="PTHR24075">
    <property type="entry name" value="SEC63 DOMAIN-CONTAINING"/>
    <property type="match status" value="1"/>
</dbReference>
<comment type="caution">
    <text evidence="12">The sequence shown here is derived from an EMBL/GenBank/DDBJ whole genome shotgun (WGS) entry which is preliminary data.</text>
</comment>
<evidence type="ECO:0000256" key="3">
    <source>
        <dbReference type="ARBA" id="ARBA00022692"/>
    </source>
</evidence>
<proteinExistence type="predicted"/>
<dbReference type="Gene3D" id="2.60.40.150">
    <property type="entry name" value="C2 domain"/>
    <property type="match status" value="1"/>
</dbReference>
<dbReference type="SMART" id="SM00973">
    <property type="entry name" value="Sec63"/>
    <property type="match status" value="1"/>
</dbReference>
<keyword evidence="3 10" id="KW-0812">Transmembrane</keyword>
<organism evidence="12 13">
    <name type="scientific">Dreissena polymorpha</name>
    <name type="common">Zebra mussel</name>
    <name type="synonym">Mytilus polymorpha</name>
    <dbReference type="NCBI Taxonomy" id="45954"/>
    <lineage>
        <taxon>Eukaryota</taxon>
        <taxon>Metazoa</taxon>
        <taxon>Spiralia</taxon>
        <taxon>Lophotrochozoa</taxon>
        <taxon>Mollusca</taxon>
        <taxon>Bivalvia</taxon>
        <taxon>Autobranchia</taxon>
        <taxon>Heteroconchia</taxon>
        <taxon>Euheterodonta</taxon>
        <taxon>Imparidentia</taxon>
        <taxon>Neoheterodontei</taxon>
        <taxon>Myida</taxon>
        <taxon>Dreissenoidea</taxon>
        <taxon>Dreissenidae</taxon>
        <taxon>Dreissena</taxon>
    </lineage>
</organism>
<dbReference type="AlphaFoldDB" id="A0A9D4KAA9"/>
<feature type="compositionally biased region" description="Acidic residues" evidence="9">
    <location>
        <begin position="761"/>
        <end position="776"/>
    </location>
</feature>
<name>A0A9D4KAA9_DREPO</name>
<dbReference type="Gene3D" id="1.10.3380.10">
    <property type="entry name" value="Sec63 N-terminal domain-like domain"/>
    <property type="match status" value="1"/>
</dbReference>
<dbReference type="InterPro" id="IPR014756">
    <property type="entry name" value="Ig_E-set"/>
</dbReference>
<keyword evidence="2" id="KW-0813">Transport</keyword>
<evidence type="ECO:0000256" key="5">
    <source>
        <dbReference type="ARBA" id="ARBA00022927"/>
    </source>
</evidence>
<dbReference type="PRINTS" id="PR00625">
    <property type="entry name" value="JDOMAIN"/>
</dbReference>
<keyword evidence="13" id="KW-1185">Reference proteome</keyword>
<gene>
    <name evidence="12" type="ORF">DPMN_109295</name>
</gene>
<dbReference type="GO" id="GO:0006620">
    <property type="term" value="P:post-translational protein targeting to endoplasmic reticulum membrane"/>
    <property type="evidence" value="ECO:0007669"/>
    <property type="project" value="TreeGrafter"/>
</dbReference>
<dbReference type="Gene3D" id="1.10.150.20">
    <property type="entry name" value="5' to 3' exonuclease, C-terminal subdomain"/>
    <property type="match status" value="1"/>
</dbReference>
<evidence type="ECO:0000256" key="10">
    <source>
        <dbReference type="SAM" id="Phobius"/>
    </source>
</evidence>
<dbReference type="GO" id="GO:0003723">
    <property type="term" value="F:RNA binding"/>
    <property type="evidence" value="ECO:0007669"/>
    <property type="project" value="TreeGrafter"/>
</dbReference>
<feature type="compositionally biased region" description="Basic and acidic residues" evidence="9">
    <location>
        <begin position="486"/>
        <end position="500"/>
    </location>
</feature>
<protein>
    <recommendedName>
        <fullName evidence="11">J domain-containing protein</fullName>
    </recommendedName>
</protein>
<feature type="compositionally biased region" description="Basic residues" evidence="9">
    <location>
        <begin position="529"/>
        <end position="548"/>
    </location>
</feature>
<keyword evidence="8" id="KW-0143">Chaperone</keyword>
<keyword evidence="5" id="KW-0653">Protein transport</keyword>
<dbReference type="GO" id="GO:0006614">
    <property type="term" value="P:SRP-dependent cotranslational protein targeting to membrane"/>
    <property type="evidence" value="ECO:0007669"/>
    <property type="project" value="TreeGrafter"/>
</dbReference>
<feature type="transmembrane region" description="Helical" evidence="10">
    <location>
        <begin position="193"/>
        <end position="216"/>
    </location>
</feature>